<keyword evidence="1" id="KW-1133">Transmembrane helix</keyword>
<evidence type="ECO:0000256" key="1">
    <source>
        <dbReference type="SAM" id="Phobius"/>
    </source>
</evidence>
<feature type="transmembrane region" description="Helical" evidence="1">
    <location>
        <begin position="543"/>
        <end position="565"/>
    </location>
</feature>
<feature type="transmembrane region" description="Helical" evidence="1">
    <location>
        <begin position="504"/>
        <end position="523"/>
    </location>
</feature>
<feature type="transmembrane region" description="Helical" evidence="1">
    <location>
        <begin position="426"/>
        <end position="444"/>
    </location>
</feature>
<keyword evidence="1" id="KW-0472">Membrane</keyword>
<protein>
    <submittedName>
        <fullName evidence="2">Uncharacterized protein</fullName>
    </submittedName>
</protein>
<accession>A0A858RKM0</accession>
<feature type="transmembrane region" description="Helical" evidence="1">
    <location>
        <begin position="571"/>
        <end position="596"/>
    </location>
</feature>
<sequence length="676" mass="74063">MPTAPDRFIAAATRPFSDDPELEIAARHELEGFIANAGEPRGDSLDQAALSLEKARPTGKWVRLSLYLLTAIVSLLVWGDFARSAYIFRAGISMLTGVGAGLISPEAWEKHLVAGKTPQERLILLGDTTKHSHSERVKALWDSDPENPAYFADYATIHSSERTVLPPDFLATARRLDPGNAWFLSIAAGVVAKDALDTTGYPTTTPGGAKLRPIKDPAKLDEAMSLLHEAAQATRIESYSTDLLRQRIKLLPPRTDVINQVIPIYYVAGTSTLSLRLRTLGDAVAARANQLAKSGDADSFRQLTADWDKFSRTLASARYANLVDMMITLVTVRIPLKSMIESAKELGLTAEEERLQKLEDRFDAWKTVASGKPYDNKPLELHGSVLASTSLAPLSKQTRETIPITETELKPGRLADHAFAGRLLDLLGWLALALTLLAAFLYRFRASKLVRGLSLRLQALLQPLDWAWIMGVGIIAPFASAQLIQRFTPLGGSEWSLRDKGLIVTSGQAVSTLLMMIFLPLLIARWRLSLRAGAAGLSCRTRLWTSACAIFGALALLLFGAIALSEPLNRTLTGAACLILVALALTTSTIGIRAIFGQQGQLLRRVTLSRILMPAYATGMLLMMGLFLIHHAEEKHWIARDQFTGINPDKPGLSGYEHEVTQQMRREVIEILNSQP</sequence>
<feature type="transmembrane region" description="Helical" evidence="1">
    <location>
        <begin position="608"/>
        <end position="629"/>
    </location>
</feature>
<dbReference type="KEGG" id="luo:HHL09_14845"/>
<dbReference type="RefSeq" id="WP_169455408.1">
    <property type="nucleotide sequence ID" value="NZ_CP051774.1"/>
</dbReference>
<gene>
    <name evidence="2" type="ORF">HHL09_14845</name>
</gene>
<keyword evidence="1" id="KW-0812">Transmembrane</keyword>
<feature type="transmembrane region" description="Helical" evidence="1">
    <location>
        <begin position="61"/>
        <end position="79"/>
    </location>
</feature>
<feature type="transmembrane region" description="Helical" evidence="1">
    <location>
        <begin position="465"/>
        <end position="484"/>
    </location>
</feature>
<organism evidence="2 3">
    <name type="scientific">Luteolibacter luteus</name>
    <dbReference type="NCBI Taxonomy" id="2728835"/>
    <lineage>
        <taxon>Bacteria</taxon>
        <taxon>Pseudomonadati</taxon>
        <taxon>Verrucomicrobiota</taxon>
        <taxon>Verrucomicrobiia</taxon>
        <taxon>Verrucomicrobiales</taxon>
        <taxon>Verrucomicrobiaceae</taxon>
        <taxon>Luteolibacter</taxon>
    </lineage>
</organism>
<dbReference type="EMBL" id="CP051774">
    <property type="protein sequence ID" value="QJE97008.1"/>
    <property type="molecule type" value="Genomic_DNA"/>
</dbReference>
<reference evidence="2 3" key="1">
    <citation type="submission" date="2020-04" db="EMBL/GenBank/DDBJ databases">
        <title>Luteolibacter sp. G-1-1-1 isolated from soil.</title>
        <authorList>
            <person name="Dahal R.H."/>
        </authorList>
    </citation>
    <scope>NUCLEOTIDE SEQUENCE [LARGE SCALE GENOMIC DNA]</scope>
    <source>
        <strain evidence="2 3">G-1-1-1</strain>
    </source>
</reference>
<name>A0A858RKM0_9BACT</name>
<keyword evidence="3" id="KW-1185">Reference proteome</keyword>
<dbReference type="Proteomes" id="UP000501812">
    <property type="component" value="Chromosome"/>
</dbReference>
<proteinExistence type="predicted"/>
<evidence type="ECO:0000313" key="3">
    <source>
        <dbReference type="Proteomes" id="UP000501812"/>
    </source>
</evidence>
<evidence type="ECO:0000313" key="2">
    <source>
        <dbReference type="EMBL" id="QJE97008.1"/>
    </source>
</evidence>
<dbReference type="AlphaFoldDB" id="A0A858RKM0"/>